<dbReference type="GeneID" id="15805698"/>
<evidence type="ECO:0000313" key="3">
    <source>
        <dbReference type="Proteomes" id="UP000031512"/>
    </source>
</evidence>
<dbReference type="OrthoDB" id="359569at2759"/>
<accession>L0B1C1</accession>
<dbReference type="eggNOG" id="ENOG502QWTU">
    <property type="taxonomic scope" value="Eukaryota"/>
</dbReference>
<feature type="domain" description="CPW-WPC" evidence="1">
    <location>
        <begin position="17"/>
        <end position="77"/>
    </location>
</feature>
<dbReference type="VEuPathDB" id="PiroplasmaDB:BEWA_004540"/>
<feature type="domain" description="CPW-WPC" evidence="1">
    <location>
        <begin position="489"/>
        <end position="550"/>
    </location>
</feature>
<evidence type="ECO:0000259" key="1">
    <source>
        <dbReference type="SMART" id="SM01099"/>
    </source>
</evidence>
<dbReference type="Pfam" id="PF09717">
    <property type="entry name" value="CPW_WPC"/>
    <property type="match status" value="6"/>
</dbReference>
<dbReference type="AlphaFoldDB" id="L0B1C1"/>
<reference evidence="2 3" key="1">
    <citation type="journal article" date="2012" name="BMC Genomics">
        <title>Comparative genomic analysis and phylogenetic position of Theileria equi.</title>
        <authorList>
            <person name="Kappmeyer L.S."/>
            <person name="Thiagarajan M."/>
            <person name="Herndon D.R."/>
            <person name="Ramsay J.D."/>
            <person name="Caler E."/>
            <person name="Djikeng A."/>
            <person name="Gillespie J.J."/>
            <person name="Lau A.O."/>
            <person name="Roalson E.H."/>
            <person name="Silva J.C."/>
            <person name="Silva M.G."/>
            <person name="Suarez C.E."/>
            <person name="Ueti M.W."/>
            <person name="Nene V.M."/>
            <person name="Mealey R.H."/>
            <person name="Knowles D.P."/>
            <person name="Brayton K.A."/>
        </authorList>
    </citation>
    <scope>NUCLEOTIDE SEQUENCE [LARGE SCALE GENOMIC DNA]</scope>
    <source>
        <strain evidence="2 3">WA</strain>
    </source>
</reference>
<keyword evidence="3" id="KW-1185">Reference proteome</keyword>
<gene>
    <name evidence="2" type="ORF">BEWA_004540</name>
</gene>
<dbReference type="RefSeq" id="XP_004830712.1">
    <property type="nucleotide sequence ID" value="XM_004830655.1"/>
</dbReference>
<dbReference type="EMBL" id="CP001670">
    <property type="protein sequence ID" value="AFZ81046.1"/>
    <property type="molecule type" value="Genomic_DNA"/>
</dbReference>
<organism evidence="2 3">
    <name type="scientific">Theileria equi strain WA</name>
    <dbReference type="NCBI Taxonomy" id="1537102"/>
    <lineage>
        <taxon>Eukaryota</taxon>
        <taxon>Sar</taxon>
        <taxon>Alveolata</taxon>
        <taxon>Apicomplexa</taxon>
        <taxon>Aconoidasida</taxon>
        <taxon>Piroplasmida</taxon>
        <taxon>Theileriidae</taxon>
        <taxon>Theileria</taxon>
    </lineage>
</organism>
<dbReference type="InterPro" id="IPR006387">
    <property type="entry name" value="CPW_WPC_dom"/>
</dbReference>
<feature type="domain" description="CPW-WPC" evidence="1">
    <location>
        <begin position="141"/>
        <end position="200"/>
    </location>
</feature>
<proteinExistence type="predicted"/>
<feature type="domain" description="CPW-WPC" evidence="1">
    <location>
        <begin position="296"/>
        <end position="349"/>
    </location>
</feature>
<dbReference type="KEGG" id="beq:BEWA_004540"/>
<dbReference type="Proteomes" id="UP000031512">
    <property type="component" value="Chromosome 3"/>
</dbReference>
<name>L0B1C1_THEEQ</name>
<dbReference type="SMART" id="SM01099">
    <property type="entry name" value="CPW_WPC"/>
    <property type="match status" value="7"/>
</dbReference>
<feature type="domain" description="CPW-WPC" evidence="1">
    <location>
        <begin position="428"/>
        <end position="487"/>
    </location>
</feature>
<evidence type="ECO:0000313" key="2">
    <source>
        <dbReference type="EMBL" id="AFZ81046.1"/>
    </source>
</evidence>
<feature type="domain" description="CPW-WPC" evidence="1">
    <location>
        <begin position="350"/>
        <end position="421"/>
    </location>
</feature>
<dbReference type="NCBIfam" id="TIGR01492">
    <property type="entry name" value="CPW_WPC"/>
    <property type="match status" value="2"/>
</dbReference>
<sequence length="552" mass="62987">MLSMRRLFSGHPFSIFCAINIILATPKQFIYEFTGTDCIAPQFYFGPCDTKLHFDGMSLEEKSEVSKKCELEWNTVDFSMDSLMDWNATCPLGYDEVNGECVIKKGYNGMCPFNMTFKNKSEKMEMAKKCNLWWPLKVNNQEHLKAKCPFGWEFDVNTNLCLAPPSYDGPCQLRIDFSGYSEFAKGIWSVICGADFLILDEEKEPKETQKYSDVMYADGPIEPQFKIVKKRKASLDNPSVSLMNKQLSALLKLRNKKNDEHFTSTLEYSIKKLEGKIREKQMIKAPSFLQLESETCTRDPESCPYNWDTLPNACVAPSGYRRLFRGCFSTIKKGQEVSEHCRVSYPCKSCQEDFTRQPCPLGWKFVKEVDGDMIRTICKAPIGLKGYRHTECGSKVDFTNISPSYKRHWTFVCGAKFPCMDEFPNSRCVENYFGPCPSEWTSEDSVCHAPEHYKGGCETSIPFASLSTPEVKQAFSIRCNAPWPCVDNCEKDYSGACPKDWTLDGNSCTVNGHDRGLCEGRIEIPSLETWSEGCKQETEFRCKVYWPCKNIA</sequence>
<protein>
    <recommendedName>
        <fullName evidence="1">CPW-WPC domain-containing protein</fullName>
    </recommendedName>
</protein>
<feature type="domain" description="CPW-WPC" evidence="1">
    <location>
        <begin position="83"/>
        <end position="138"/>
    </location>
</feature>